<dbReference type="Proteomes" id="UP000597038">
    <property type="component" value="Unassembled WGS sequence"/>
</dbReference>
<protein>
    <submittedName>
        <fullName evidence="1">Uncharacterized protein</fullName>
    </submittedName>
</protein>
<dbReference type="EMBL" id="JAEDAQ010000005">
    <property type="protein sequence ID" value="MBH9580592.1"/>
    <property type="molecule type" value="Genomic_DNA"/>
</dbReference>
<sequence>MNKGYISELLKKDGLDHIELTLITGDKVSVYSIEEDNSEKELIEVLEPTKITVNLKHVVMIEEIYPPDFEALNKINF</sequence>
<evidence type="ECO:0000313" key="1">
    <source>
        <dbReference type="EMBL" id="MBH9580592.1"/>
    </source>
</evidence>
<organism evidence="1 2">
    <name type="scientific">Staphylococcus felis</name>
    <dbReference type="NCBI Taxonomy" id="46127"/>
    <lineage>
        <taxon>Bacteria</taxon>
        <taxon>Bacillati</taxon>
        <taxon>Bacillota</taxon>
        <taxon>Bacilli</taxon>
        <taxon>Bacillales</taxon>
        <taxon>Staphylococcaceae</taxon>
        <taxon>Staphylococcus</taxon>
    </lineage>
</organism>
<proteinExistence type="predicted"/>
<evidence type="ECO:0000313" key="2">
    <source>
        <dbReference type="Proteomes" id="UP000597038"/>
    </source>
</evidence>
<comment type="caution">
    <text evidence="1">The sequence shown here is derived from an EMBL/GenBank/DDBJ whole genome shotgun (WGS) entry which is preliminary data.</text>
</comment>
<accession>A0ABS0QN31</accession>
<dbReference type="RefSeq" id="WP_060551468.1">
    <property type="nucleotide sequence ID" value="NZ_JAEDAQ010000005.1"/>
</dbReference>
<gene>
    <name evidence="1" type="ORF">I9026_04320</name>
</gene>
<name>A0ABS0QN31_9STAP</name>
<keyword evidence="2" id="KW-1185">Reference proteome</keyword>
<reference evidence="1 2" key="1">
    <citation type="submission" date="2020-12" db="EMBL/GenBank/DDBJ databases">
        <title>Genomic analysis of Staphylococcus felis from a cat with skin infection.</title>
        <authorList>
            <person name="Aslantas O."/>
            <person name="Keskin O."/>
            <person name="Buyukaltay K."/>
            <person name="Gullu Yucetepe A."/>
        </authorList>
    </citation>
    <scope>NUCLEOTIDE SEQUENCE [LARGE SCALE GENOMIC DNA]</scope>
    <source>
        <strain evidence="1 2">HARRANVET</strain>
    </source>
</reference>